<gene>
    <name evidence="1" type="ORF">ARC20_07085</name>
</gene>
<sequence>MGRSFKAPPAKDIEQWAKVEALFDAGFRFDSYRSADGPPLPSRLSEVEDFIRDNPSHPLRVAPPAR</sequence>
<proteinExistence type="predicted"/>
<name>A0A0R0AWX4_9GAMM</name>
<dbReference type="EMBL" id="LLXU01000060">
    <property type="protein sequence ID" value="KRG45809.1"/>
    <property type="molecule type" value="Genomic_DNA"/>
</dbReference>
<keyword evidence="2" id="KW-1185">Reference proteome</keyword>
<reference evidence="1 2" key="1">
    <citation type="submission" date="2015-10" db="EMBL/GenBank/DDBJ databases">
        <title>Genome sequencing and analysis of members of genus Stenotrophomonas.</title>
        <authorList>
            <person name="Patil P.P."/>
            <person name="Midha S."/>
            <person name="Patil P.B."/>
        </authorList>
    </citation>
    <scope>NUCLEOTIDE SEQUENCE [LARGE SCALE GENOMIC DNA]</scope>
    <source>
        <strain evidence="1 2">JCM 16536</strain>
    </source>
</reference>
<accession>A0A0R0AWX4</accession>
<dbReference type="Proteomes" id="UP000051802">
    <property type="component" value="Unassembled WGS sequence"/>
</dbReference>
<dbReference type="AlphaFoldDB" id="A0A0R0AWX4"/>
<organism evidence="1 2">
    <name type="scientific">Stenotrophomonas panacihumi</name>
    <dbReference type="NCBI Taxonomy" id="676599"/>
    <lineage>
        <taxon>Bacteria</taxon>
        <taxon>Pseudomonadati</taxon>
        <taxon>Pseudomonadota</taxon>
        <taxon>Gammaproteobacteria</taxon>
        <taxon>Lysobacterales</taxon>
        <taxon>Lysobacteraceae</taxon>
        <taxon>Stenotrophomonas</taxon>
    </lineage>
</organism>
<comment type="caution">
    <text evidence="1">The sequence shown here is derived from an EMBL/GenBank/DDBJ whole genome shotgun (WGS) entry which is preliminary data.</text>
</comment>
<dbReference type="STRING" id="676599.ARC20_07085"/>
<protein>
    <submittedName>
        <fullName evidence="1">Uncharacterized protein</fullName>
    </submittedName>
</protein>
<evidence type="ECO:0000313" key="2">
    <source>
        <dbReference type="Proteomes" id="UP000051802"/>
    </source>
</evidence>
<evidence type="ECO:0000313" key="1">
    <source>
        <dbReference type="EMBL" id="KRG45809.1"/>
    </source>
</evidence>